<feature type="coiled-coil region" evidence="1">
    <location>
        <begin position="415"/>
        <end position="442"/>
    </location>
</feature>
<dbReference type="InterPro" id="IPR041568">
    <property type="entry name" value="TcA_RBD"/>
</dbReference>
<sequence>MPEPILPRTGVQVTLTLKPYDELINGNNKIFKLREADIWESSDSLLIYTGELSDQPTTVTCFLNRYNDAHGNKDNLYLEAEYQKGTQNKIRFTKATDKQEWQLDTSYNGGTFPGLQSIDNVESFFSTEIDNQTVPMDFAGANALYFWELFYYGPMLVMKRLLQEQNFADSANWLKFIFSSSGYDRGRQNQYWNTRPLLEDTSWNEVPDDITDSDAIAQADPMHYKLSTLMNMIELLIARGDQDYRQLERDTLAEAKMWYVQALELMGEDEPSLPTSWPNPSLKDAAELEEHTIFKPEKNTKWQELRLTLAQRLYNLRHNLTIDGKPLSLPLFATPANPADLLSAAVANAQGGIPLPTDITLGLYRFPPALESAKGVVTQLTQYGNTLLAIIERQDAEKMAMLLQTQGLALSKQSLEMQKTTQDELNEEKKALEIAITAAKQRKDHYKALYDQNMNTGEQKAIDLHIAADTLMTTTKSLYMAAALANLAPNIFGLADGGMQYGAVPTAVALGIETASSGILTSADKTTQSEIYRRRRQDWQQMYQTADYEEQQLTAQLTALEKRITAANQQYSYLATQQTNTLDQFNLLKSKFTNEALYNWLRGRLSAIYFQFYDLVIARCLRAQSSFQWETQKSSQFIKPGAWQSTYAGLLCGEALMLNLVTMEEAYLQWEARALDVDRTISLAEFYQDMPDGFDLRETIRKLINGESSGPVGNEDNKVSLDQNTLSAAIKIADLKIQDDSPSDLNLGNVRRIKQISVSLPALLGPYQDIQAVLEYTGTLQLSNGCKAIAISRGVNDSGQFQLDFNDSKYLPFEGIPIEDQGGLILQFPNATEKQKALLNSLTDIILHIRYTIRDNG</sequence>
<evidence type="ECO:0008006" key="6">
    <source>
        <dbReference type="Google" id="ProtNLM"/>
    </source>
</evidence>
<accession>A0AA95GSI1</accession>
<proteinExistence type="predicted"/>
<dbReference type="AlphaFoldDB" id="A0AA95GSI1"/>
<evidence type="ECO:0000313" key="4">
    <source>
        <dbReference type="EMBL" id="WGM00460.1"/>
    </source>
</evidence>
<dbReference type="Proteomes" id="UP001177595">
    <property type="component" value="Chromosome"/>
</dbReference>
<dbReference type="RefSeq" id="WP_280624050.1">
    <property type="nucleotide sequence ID" value="NZ_CP123504.1"/>
</dbReference>
<feature type="domain" description="Tc toxin complex TcA C-terminal TcB-binding" evidence="2">
    <location>
        <begin position="556"/>
        <end position="686"/>
    </location>
</feature>
<gene>
    <name evidence="4" type="ORF">QE210_11305</name>
</gene>
<dbReference type="Pfam" id="PF18518">
    <property type="entry name" value="TcA_RBD"/>
    <property type="match status" value="1"/>
</dbReference>
<dbReference type="InterPro" id="IPR040840">
    <property type="entry name" value="TcA_TcB_BD"/>
</dbReference>
<evidence type="ECO:0000313" key="5">
    <source>
        <dbReference type="Proteomes" id="UP001177595"/>
    </source>
</evidence>
<evidence type="ECO:0000256" key="1">
    <source>
        <dbReference type="SAM" id="Coils"/>
    </source>
</evidence>
<evidence type="ECO:0000259" key="3">
    <source>
        <dbReference type="Pfam" id="PF18518"/>
    </source>
</evidence>
<name>A0AA95GSI1_9GAMM</name>
<organism evidence="4 5">
    <name type="scientific">Arsenophonus nasoniae</name>
    <name type="common">son-killer infecting Nasonia vitripennis</name>
    <dbReference type="NCBI Taxonomy" id="638"/>
    <lineage>
        <taxon>Bacteria</taxon>
        <taxon>Pseudomonadati</taxon>
        <taxon>Pseudomonadota</taxon>
        <taxon>Gammaproteobacteria</taxon>
        <taxon>Enterobacterales</taxon>
        <taxon>Morganellaceae</taxon>
        <taxon>Arsenophonus</taxon>
    </lineage>
</organism>
<dbReference type="EMBL" id="CP123504">
    <property type="protein sequence ID" value="WGM00460.1"/>
    <property type="molecule type" value="Genomic_DNA"/>
</dbReference>
<feature type="domain" description="Tc toxin complex TcA C-terminal TcB-binding" evidence="2">
    <location>
        <begin position="785"/>
        <end position="852"/>
    </location>
</feature>
<dbReference type="Pfam" id="PF18276">
    <property type="entry name" value="TcA_TcB_BD"/>
    <property type="match status" value="2"/>
</dbReference>
<evidence type="ECO:0000259" key="2">
    <source>
        <dbReference type="Pfam" id="PF18276"/>
    </source>
</evidence>
<feature type="domain" description="TcA receptor binding" evidence="3">
    <location>
        <begin position="8"/>
        <end position="138"/>
    </location>
</feature>
<reference evidence="4" key="1">
    <citation type="submission" date="2023-04" db="EMBL/GenBank/DDBJ databases">
        <title>Genome dynamics across the evolutionary transition to endosymbiosis.</title>
        <authorList>
            <person name="Siozios S."/>
            <person name="Nadal-Jimenez P."/>
            <person name="Azagi T."/>
            <person name="Sprong H."/>
            <person name="Frost C.L."/>
            <person name="Parratt S.R."/>
            <person name="Taylor G."/>
            <person name="Brettell L."/>
            <person name="Lew K.C."/>
            <person name="Croft L."/>
            <person name="King K.C."/>
            <person name="Brockhurst M.A."/>
            <person name="Hypsa V."/>
            <person name="Novakova E."/>
            <person name="Darby A.C."/>
            <person name="Hurst G.D.D."/>
        </authorList>
    </citation>
    <scope>NUCLEOTIDE SEQUENCE</scope>
    <source>
        <strain evidence="4">APv</strain>
    </source>
</reference>
<protein>
    <recommendedName>
        <fullName evidence="6">Insecticidal toxin complex protein</fullName>
    </recommendedName>
</protein>
<keyword evidence="1" id="KW-0175">Coiled coil</keyword>